<dbReference type="PANTHER" id="PTHR31835">
    <property type="entry name" value="URIDINE DIPHOSPHATE GLUCOSE PYROPHOSPHATASE"/>
    <property type="match status" value="1"/>
</dbReference>
<dbReference type="AlphaFoldDB" id="A0A814L3B3"/>
<dbReference type="InterPro" id="IPR015797">
    <property type="entry name" value="NUDIX_hydrolase-like_dom_sf"/>
</dbReference>
<dbReference type="GO" id="GO:0046872">
    <property type="term" value="F:metal ion binding"/>
    <property type="evidence" value="ECO:0007669"/>
    <property type="project" value="UniProtKB-KW"/>
</dbReference>
<name>A0A814L3B3_9BILA</name>
<keyword evidence="2" id="KW-0479">Metal-binding</keyword>
<evidence type="ECO:0000256" key="3">
    <source>
        <dbReference type="ARBA" id="ARBA00022801"/>
    </source>
</evidence>
<dbReference type="EMBL" id="CAJNOO010000908">
    <property type="protein sequence ID" value="CAF1059590.1"/>
    <property type="molecule type" value="Genomic_DNA"/>
</dbReference>
<dbReference type="GO" id="GO:0052751">
    <property type="term" value="F:GDP-mannose hydrolase activity"/>
    <property type="evidence" value="ECO:0007669"/>
    <property type="project" value="TreeGrafter"/>
</dbReference>
<evidence type="ECO:0000259" key="5">
    <source>
        <dbReference type="PROSITE" id="PS51462"/>
    </source>
</evidence>
<dbReference type="SUPFAM" id="SSF55811">
    <property type="entry name" value="Nudix"/>
    <property type="match status" value="1"/>
</dbReference>
<comment type="caution">
    <text evidence="6">The sequence shown here is derived from an EMBL/GenBank/DDBJ whole genome shotgun (WGS) entry which is preliminary data.</text>
</comment>
<gene>
    <name evidence="6" type="ORF">RFH988_LOCUS17178</name>
</gene>
<protein>
    <recommendedName>
        <fullName evidence="5">Nudix hydrolase domain-containing protein</fullName>
    </recommendedName>
</protein>
<comment type="cofactor">
    <cofactor evidence="1">
        <name>Mg(2+)</name>
        <dbReference type="ChEBI" id="CHEBI:18420"/>
    </cofactor>
</comment>
<proteinExistence type="predicted"/>
<sequence length="283" mass="32631">MSSSWIDLLNLQKPLKFNEFQVNFNPELYNAKPLPSDIQKKLDDRWNDLLNHAKSGKVLFNESKFRLHSVETKINNENNSIQFILNLGLTDYKSFMCTQQEDVPHEIRQYITEDHLAHPLGVSCILITSDNYIVLIKRSSACADLPNTYDLPGGHPEPKNLKIYTNENIIKEIISSTIAECVNETNVDRNSLLIDSDFYIVIIMRSQKRYGRPVFDFCLRTTLTSSELQQRYNSQTHNEAFETSELKFWPSDKISDLLNFSNISIPITPSCHAALTTYVRLFC</sequence>
<evidence type="ECO:0000256" key="2">
    <source>
        <dbReference type="ARBA" id="ARBA00022723"/>
    </source>
</evidence>
<evidence type="ECO:0000313" key="7">
    <source>
        <dbReference type="Proteomes" id="UP000663882"/>
    </source>
</evidence>
<dbReference type="InterPro" id="IPR000086">
    <property type="entry name" value="NUDIX_hydrolase_dom"/>
</dbReference>
<dbReference type="InterPro" id="IPR055295">
    <property type="entry name" value="NUDT22/NUDT9-like"/>
</dbReference>
<keyword evidence="4" id="KW-0460">Magnesium</keyword>
<evidence type="ECO:0000313" key="6">
    <source>
        <dbReference type="EMBL" id="CAF1059590.1"/>
    </source>
</evidence>
<evidence type="ECO:0000256" key="4">
    <source>
        <dbReference type="ARBA" id="ARBA00022842"/>
    </source>
</evidence>
<feature type="domain" description="Nudix hydrolase" evidence="5">
    <location>
        <begin position="117"/>
        <end position="273"/>
    </location>
</feature>
<reference evidence="6" key="1">
    <citation type="submission" date="2021-02" db="EMBL/GenBank/DDBJ databases">
        <authorList>
            <person name="Nowell W R."/>
        </authorList>
    </citation>
    <scope>NUCLEOTIDE SEQUENCE</scope>
</reference>
<dbReference type="Gene3D" id="3.90.79.10">
    <property type="entry name" value="Nucleoside Triphosphate Pyrophosphohydrolase"/>
    <property type="match status" value="1"/>
</dbReference>
<dbReference type="PANTHER" id="PTHR31835:SF1">
    <property type="entry name" value="URIDINE DIPHOSPHATE GLUCOSE PYROPHOSPHATASE NUDT22"/>
    <property type="match status" value="1"/>
</dbReference>
<dbReference type="PROSITE" id="PS51462">
    <property type="entry name" value="NUDIX"/>
    <property type="match status" value="1"/>
</dbReference>
<accession>A0A814L3B3</accession>
<organism evidence="6 7">
    <name type="scientific">Rotaria sordida</name>
    <dbReference type="NCBI Taxonomy" id="392033"/>
    <lineage>
        <taxon>Eukaryota</taxon>
        <taxon>Metazoa</taxon>
        <taxon>Spiralia</taxon>
        <taxon>Gnathifera</taxon>
        <taxon>Rotifera</taxon>
        <taxon>Eurotatoria</taxon>
        <taxon>Bdelloidea</taxon>
        <taxon>Philodinida</taxon>
        <taxon>Philodinidae</taxon>
        <taxon>Rotaria</taxon>
    </lineage>
</organism>
<evidence type="ECO:0000256" key="1">
    <source>
        <dbReference type="ARBA" id="ARBA00001946"/>
    </source>
</evidence>
<dbReference type="Proteomes" id="UP000663882">
    <property type="component" value="Unassembled WGS sequence"/>
</dbReference>
<dbReference type="OrthoDB" id="242473at2759"/>
<keyword evidence="3" id="KW-0378">Hydrolase</keyword>